<feature type="non-terminal residue" evidence="1">
    <location>
        <position position="1"/>
    </location>
</feature>
<dbReference type="AlphaFoldDB" id="X1LX80"/>
<proteinExistence type="predicted"/>
<comment type="caution">
    <text evidence="1">The sequence shown here is derived from an EMBL/GenBank/DDBJ whole genome shotgun (WGS) entry which is preliminary data.</text>
</comment>
<accession>X1LX80</accession>
<evidence type="ECO:0000313" key="1">
    <source>
        <dbReference type="EMBL" id="GAH98753.1"/>
    </source>
</evidence>
<reference evidence="1" key="1">
    <citation type="journal article" date="2014" name="Front. Microbiol.">
        <title>High frequency of phylogenetically diverse reductive dehalogenase-homologous genes in deep subseafloor sedimentary metagenomes.</title>
        <authorList>
            <person name="Kawai M."/>
            <person name="Futagami T."/>
            <person name="Toyoda A."/>
            <person name="Takaki Y."/>
            <person name="Nishi S."/>
            <person name="Hori S."/>
            <person name="Arai W."/>
            <person name="Tsubouchi T."/>
            <person name="Morono Y."/>
            <person name="Uchiyama I."/>
            <person name="Ito T."/>
            <person name="Fujiyama A."/>
            <person name="Inagaki F."/>
            <person name="Takami H."/>
        </authorList>
    </citation>
    <scope>NUCLEOTIDE SEQUENCE</scope>
    <source>
        <strain evidence="1">Expedition CK06-06</strain>
    </source>
</reference>
<dbReference type="EMBL" id="BARU01048733">
    <property type="protein sequence ID" value="GAH98753.1"/>
    <property type="molecule type" value="Genomic_DNA"/>
</dbReference>
<sequence length="61" mass="7471">NKIEILEIPEPWFIHTLNRNVLRLQPIIPRMERCNEQHEDVICDVWTRLFRFLHVFYIGPA</sequence>
<gene>
    <name evidence="1" type="ORF">S03H2_72242</name>
</gene>
<protein>
    <submittedName>
        <fullName evidence="1">Uncharacterized protein</fullName>
    </submittedName>
</protein>
<name>X1LX80_9ZZZZ</name>
<organism evidence="1">
    <name type="scientific">marine sediment metagenome</name>
    <dbReference type="NCBI Taxonomy" id="412755"/>
    <lineage>
        <taxon>unclassified sequences</taxon>
        <taxon>metagenomes</taxon>
        <taxon>ecological metagenomes</taxon>
    </lineage>
</organism>